<accession>A0A9W9KCZ4</accession>
<evidence type="ECO:0000313" key="2">
    <source>
        <dbReference type="Proteomes" id="UP001141434"/>
    </source>
</evidence>
<name>A0A9W9KCZ4_9EURO</name>
<dbReference type="Pfam" id="PF19086">
    <property type="entry name" value="Terpene_syn_C_2"/>
    <property type="match status" value="1"/>
</dbReference>
<protein>
    <submittedName>
        <fullName evidence="1">Terpenoid synthase</fullName>
    </submittedName>
</protein>
<dbReference type="OrthoDB" id="3004402at2759"/>
<dbReference type="RefSeq" id="XP_056512726.1">
    <property type="nucleotide sequence ID" value="XM_056654699.1"/>
</dbReference>
<dbReference type="Gene3D" id="1.10.600.10">
    <property type="entry name" value="Farnesyl Diphosphate Synthase"/>
    <property type="match status" value="1"/>
</dbReference>
<sequence>MAKPISFSYIPTGLTYGTSAPKQCDEFTFLNSDAINKKGHPSHSVIIQPSEWDLPWPSSFPAARQCKYWKEIQLSCERFMQEVRALSIQRGKKVPEGYCRMAGEQPLTPKESLIVRTTVDAVIYMIPNAPCERVEFISKLWLLLWTHDDVVEYYPEEAGSTVVDDITHSLLRVSRGLEDLPGNEICAKLKLTSKLLDLPGALTQTMLEKFADFIFFTRTHQRNEFKDLRDYLDYRATDIAIDHILAAVRFGNDLDLRQEQIDPLRHISGLISDHNILVNDLFSFDKEKRAAVTQGAHILNIVEYLKQTLSVSSALAKDITLRLVFDVESQLRDELRQISQMGTLSEAQIRYAHAMVESASGNLLFSVTSVRYGKGASGPG</sequence>
<dbReference type="GeneID" id="81393867"/>
<dbReference type="InterPro" id="IPR008949">
    <property type="entry name" value="Isoprenoid_synthase_dom_sf"/>
</dbReference>
<dbReference type="EMBL" id="JAPMSZ010000005">
    <property type="protein sequence ID" value="KAJ5101895.1"/>
    <property type="molecule type" value="Genomic_DNA"/>
</dbReference>
<comment type="caution">
    <text evidence="1">The sequence shown here is derived from an EMBL/GenBank/DDBJ whole genome shotgun (WGS) entry which is preliminary data.</text>
</comment>
<evidence type="ECO:0000313" key="1">
    <source>
        <dbReference type="EMBL" id="KAJ5101895.1"/>
    </source>
</evidence>
<gene>
    <name evidence="1" type="ORF">NUU61_004117</name>
</gene>
<reference evidence="1" key="2">
    <citation type="journal article" date="2023" name="IMA Fungus">
        <title>Comparative genomic study of the Penicillium genus elucidates a diverse pangenome and 15 lateral gene transfer events.</title>
        <authorList>
            <person name="Petersen C."/>
            <person name="Sorensen T."/>
            <person name="Nielsen M.R."/>
            <person name="Sondergaard T.E."/>
            <person name="Sorensen J.L."/>
            <person name="Fitzpatrick D.A."/>
            <person name="Frisvad J.C."/>
            <person name="Nielsen K.L."/>
        </authorList>
    </citation>
    <scope>NUCLEOTIDE SEQUENCE</scope>
    <source>
        <strain evidence="1">IBT 34128</strain>
    </source>
</reference>
<dbReference type="Proteomes" id="UP001141434">
    <property type="component" value="Unassembled WGS sequence"/>
</dbReference>
<reference evidence="1" key="1">
    <citation type="submission" date="2022-11" db="EMBL/GenBank/DDBJ databases">
        <authorList>
            <person name="Petersen C."/>
        </authorList>
    </citation>
    <scope>NUCLEOTIDE SEQUENCE</scope>
    <source>
        <strain evidence="1">IBT 34128</strain>
    </source>
</reference>
<proteinExistence type="predicted"/>
<keyword evidence="2" id="KW-1185">Reference proteome</keyword>
<dbReference type="SUPFAM" id="SSF48576">
    <property type="entry name" value="Terpenoid synthases"/>
    <property type="match status" value="1"/>
</dbReference>
<organism evidence="1 2">
    <name type="scientific">Penicillium alfredii</name>
    <dbReference type="NCBI Taxonomy" id="1506179"/>
    <lineage>
        <taxon>Eukaryota</taxon>
        <taxon>Fungi</taxon>
        <taxon>Dikarya</taxon>
        <taxon>Ascomycota</taxon>
        <taxon>Pezizomycotina</taxon>
        <taxon>Eurotiomycetes</taxon>
        <taxon>Eurotiomycetidae</taxon>
        <taxon>Eurotiales</taxon>
        <taxon>Aspergillaceae</taxon>
        <taxon>Penicillium</taxon>
    </lineage>
</organism>
<dbReference type="AlphaFoldDB" id="A0A9W9KCZ4"/>